<reference evidence="3 4" key="1">
    <citation type="submission" date="2017-07" db="EMBL/GenBank/DDBJ databases">
        <title>Flavobacterium cyanobacteriorum sp. nov., isolated from cyanobacterial aggregates in a eutrophic lake.</title>
        <authorList>
            <person name="Cai H."/>
        </authorList>
    </citation>
    <scope>NUCLEOTIDE SEQUENCE [LARGE SCALE GENOMIC DNA]</scope>
    <source>
        <strain evidence="3 4">TH021</strain>
    </source>
</reference>
<feature type="chain" id="PRO_5012016261" description="Glycosyl hydrolase family 13 catalytic domain-containing protein" evidence="1">
    <location>
        <begin position="20"/>
        <end position="500"/>
    </location>
</feature>
<dbReference type="SUPFAM" id="SSF51445">
    <property type="entry name" value="(Trans)glycosidases"/>
    <property type="match status" value="1"/>
</dbReference>
<protein>
    <recommendedName>
        <fullName evidence="2">Glycosyl hydrolase family 13 catalytic domain-containing protein</fullName>
    </recommendedName>
</protein>
<feature type="domain" description="Glycosyl hydrolase family 13 catalytic" evidence="2">
    <location>
        <begin position="27"/>
        <end position="404"/>
    </location>
</feature>
<dbReference type="InterPro" id="IPR013780">
    <property type="entry name" value="Glyco_hydro_b"/>
</dbReference>
<dbReference type="GO" id="GO:0005975">
    <property type="term" value="P:carbohydrate metabolic process"/>
    <property type="evidence" value="ECO:0007669"/>
    <property type="project" value="InterPro"/>
</dbReference>
<feature type="signal peptide" evidence="1">
    <location>
        <begin position="1"/>
        <end position="19"/>
    </location>
</feature>
<dbReference type="Gene3D" id="2.60.40.1180">
    <property type="entry name" value="Golgi alpha-mannosidase II"/>
    <property type="match status" value="1"/>
</dbReference>
<dbReference type="SUPFAM" id="SSF51011">
    <property type="entry name" value="Glycosyl hydrolase domain"/>
    <property type="match status" value="1"/>
</dbReference>
<name>A0A255ZPF6_9FLAO</name>
<keyword evidence="1" id="KW-0732">Signal</keyword>
<dbReference type="PANTHER" id="PTHR10357">
    <property type="entry name" value="ALPHA-AMYLASE FAMILY MEMBER"/>
    <property type="match status" value="1"/>
</dbReference>
<evidence type="ECO:0000313" key="4">
    <source>
        <dbReference type="Proteomes" id="UP000216605"/>
    </source>
</evidence>
<evidence type="ECO:0000313" key="3">
    <source>
        <dbReference type="EMBL" id="OYQ43289.1"/>
    </source>
</evidence>
<dbReference type="Pfam" id="PF00128">
    <property type="entry name" value="Alpha-amylase"/>
    <property type="match status" value="1"/>
</dbReference>
<dbReference type="AlphaFoldDB" id="A0A255ZPF6"/>
<sequence>MKNLYLFFALLSFPFIAGAQKPDILYQVSQRNFFDSNGDGLGDLKGVQQKLDYLEQLGVTAIVLSPLYQSGYSHNYFADDFEKIDPSFGGLKEYRDLVLEVHRRKMKVYQEIEMQYVSRKHAWFTGSFNNPSSKYSKYIIYTDKANRQPYFYAATPMLKDNTALKDEIAVVNLKEPAVKEYISKTLKYWLDPNGDSLLNDGADGYKFNGLADNTGSDGRMKNLLNDFWAPVMADLRKANPALRFFAEPAARETSFSSYFTAGIDGLYAYEPAKALASFSKNTLAAAAEAAFNQVPEGKNVIVMAENDDMPRIASAQGTNEQKLKIAAALNLFLGAVPSIQYGQELGIKAAATPVNEPFPWYAPGKGTGMVTWNTGASPETVTAEDQAADPQSLLNYYRQLIKLRKTDPGFMAGSYKETPNSGENVFSFLRIYKNLATLVVINLSGNEETAILADNSLKLSSAKLLLGDRVDNFKNGSRAVVMPPYAVQVWRMNYVPRHTE</sequence>
<dbReference type="RefSeq" id="WP_094412683.1">
    <property type="nucleotide sequence ID" value="NZ_NOXV01000183.1"/>
</dbReference>
<dbReference type="OrthoDB" id="9806009at2"/>
<dbReference type="EMBL" id="NOXV01000183">
    <property type="protein sequence ID" value="OYQ43289.1"/>
    <property type="molecule type" value="Genomic_DNA"/>
</dbReference>
<evidence type="ECO:0000256" key="1">
    <source>
        <dbReference type="SAM" id="SignalP"/>
    </source>
</evidence>
<proteinExistence type="predicted"/>
<comment type="caution">
    <text evidence="3">The sequence shown here is derived from an EMBL/GenBank/DDBJ whole genome shotgun (WGS) entry which is preliminary data.</text>
</comment>
<evidence type="ECO:0000259" key="2">
    <source>
        <dbReference type="SMART" id="SM00642"/>
    </source>
</evidence>
<organism evidence="3 4">
    <name type="scientific">Flavobacterium cyanobacteriorum</name>
    <dbReference type="NCBI Taxonomy" id="2022802"/>
    <lineage>
        <taxon>Bacteria</taxon>
        <taxon>Pseudomonadati</taxon>
        <taxon>Bacteroidota</taxon>
        <taxon>Flavobacteriia</taxon>
        <taxon>Flavobacteriales</taxon>
        <taxon>Flavobacteriaceae</taxon>
        <taxon>Flavobacterium</taxon>
    </lineage>
</organism>
<dbReference type="Gene3D" id="3.90.400.10">
    <property type="entry name" value="Oligo-1,6-glucosidase, Domain 2"/>
    <property type="match status" value="1"/>
</dbReference>
<dbReference type="Proteomes" id="UP000216605">
    <property type="component" value="Unassembled WGS sequence"/>
</dbReference>
<dbReference type="InterPro" id="IPR006047">
    <property type="entry name" value="GH13_cat_dom"/>
</dbReference>
<dbReference type="InterPro" id="IPR045857">
    <property type="entry name" value="O16G_dom_2"/>
</dbReference>
<accession>A0A255ZPF6</accession>
<dbReference type="SMART" id="SM00642">
    <property type="entry name" value="Aamy"/>
    <property type="match status" value="1"/>
</dbReference>
<gene>
    <name evidence="3" type="ORF">CHU92_03580</name>
</gene>
<dbReference type="InterPro" id="IPR017853">
    <property type="entry name" value="GH"/>
</dbReference>
<keyword evidence="4" id="KW-1185">Reference proteome</keyword>
<dbReference type="Gene3D" id="3.20.20.80">
    <property type="entry name" value="Glycosidases"/>
    <property type="match status" value="1"/>
</dbReference>